<reference evidence="1 2" key="1">
    <citation type="submission" date="2024-10" db="EMBL/GenBank/DDBJ databases">
        <title>The Natural Products Discovery Center: Release of the First 8490 Sequenced Strains for Exploring Actinobacteria Biosynthetic Diversity.</title>
        <authorList>
            <person name="Kalkreuter E."/>
            <person name="Kautsar S.A."/>
            <person name="Yang D."/>
            <person name="Bader C.D."/>
            <person name="Teijaro C.N."/>
            <person name="Fluegel L."/>
            <person name="Davis C.M."/>
            <person name="Simpson J.R."/>
            <person name="Lauterbach L."/>
            <person name="Steele A.D."/>
            <person name="Gui C."/>
            <person name="Meng S."/>
            <person name="Li G."/>
            <person name="Viehrig K."/>
            <person name="Ye F."/>
            <person name="Su P."/>
            <person name="Kiefer A.F."/>
            <person name="Nichols A."/>
            <person name="Cepeda A.J."/>
            <person name="Yan W."/>
            <person name="Fan B."/>
            <person name="Jiang Y."/>
            <person name="Adhikari A."/>
            <person name="Zheng C.-J."/>
            <person name="Schuster L."/>
            <person name="Cowan T.M."/>
            <person name="Smanski M.J."/>
            <person name="Chevrette M.G."/>
            <person name="De Carvalho L.P.S."/>
            <person name="Shen B."/>
        </authorList>
    </citation>
    <scope>NUCLEOTIDE SEQUENCE [LARGE SCALE GENOMIC DNA]</scope>
    <source>
        <strain evidence="1 2">NPDC050545</strain>
    </source>
</reference>
<accession>A0ABW7YWK6</accession>
<organism evidence="1 2">
    <name type="scientific">Nonomuraea typhae</name>
    <dbReference type="NCBI Taxonomy" id="2603600"/>
    <lineage>
        <taxon>Bacteria</taxon>
        <taxon>Bacillati</taxon>
        <taxon>Actinomycetota</taxon>
        <taxon>Actinomycetes</taxon>
        <taxon>Streptosporangiales</taxon>
        <taxon>Streptosporangiaceae</taxon>
        <taxon>Nonomuraea</taxon>
    </lineage>
</organism>
<evidence type="ECO:0000313" key="1">
    <source>
        <dbReference type="EMBL" id="MFI6500310.1"/>
    </source>
</evidence>
<dbReference type="RefSeq" id="WP_397084131.1">
    <property type="nucleotide sequence ID" value="NZ_JBITGY010000006.1"/>
</dbReference>
<protein>
    <submittedName>
        <fullName evidence="1">Uncharacterized protein</fullName>
    </submittedName>
</protein>
<sequence>MPARRVKAPEVVAEAAKPVAREPEVVPRREVRPPVRRVAEAACPGEWEETWLWELCRSHERGPA</sequence>
<proteinExistence type="predicted"/>
<dbReference type="EMBL" id="JBITGY010000006">
    <property type="protein sequence ID" value="MFI6500310.1"/>
    <property type="molecule type" value="Genomic_DNA"/>
</dbReference>
<name>A0ABW7YWK6_9ACTN</name>
<evidence type="ECO:0000313" key="2">
    <source>
        <dbReference type="Proteomes" id="UP001612741"/>
    </source>
</evidence>
<keyword evidence="2" id="KW-1185">Reference proteome</keyword>
<gene>
    <name evidence="1" type="ORF">ACIBG2_23210</name>
</gene>
<comment type="caution">
    <text evidence="1">The sequence shown here is derived from an EMBL/GenBank/DDBJ whole genome shotgun (WGS) entry which is preliminary data.</text>
</comment>
<dbReference type="Proteomes" id="UP001612741">
    <property type="component" value="Unassembled WGS sequence"/>
</dbReference>